<dbReference type="AlphaFoldDB" id="A0A437R5F7"/>
<gene>
    <name evidence="3" type="ORF">EOE67_02200</name>
</gene>
<sequence>MSELSPALNNEVIRPANEAKVPPVTPSPAIRPRASGSTVLAVISLLVALGSAVLVGWFFYIWQPQLAALQQQQQTLSNQQQTQTTLFQSKQLELQQEMQQQLVDVVANWDSKAQQQAEQNQLELNKLQLQLEQQSGNVKGWQLLEVEYFLRLAEQKLFLEQNVSGVAQVLDLADQRLKQMQDASLVAVREAISQDKHMLSELNTPDMHQLHLTLSNLRQQSQTLPLRQSERAMDNQSEEEVTDDAADWQSNLQLYWGNFWRGLVQVRASLPEDGVSLTAEQQISVRNTLTQQLLLAELAAMQHNQAVYAAAIQQSADSLQRYFAATEPAVQLMADDLIALSALQVSLPLLAPLKSPQLFEAYRQGTAAAELAL</sequence>
<accession>A0A437R5F7</accession>
<comment type="caution">
    <text evidence="3">The sequence shown here is derived from an EMBL/GenBank/DDBJ whole genome shotgun (WGS) entry which is preliminary data.</text>
</comment>
<reference evidence="3 4" key="1">
    <citation type="submission" date="2019-01" db="EMBL/GenBank/DDBJ databases">
        <authorList>
            <person name="Chen W.-M."/>
        </authorList>
    </citation>
    <scope>NUCLEOTIDE SEQUENCE [LARGE SCALE GENOMIC DNA]</scope>
    <source>
        <strain evidence="3 4">KYPC3</strain>
    </source>
</reference>
<dbReference type="OrthoDB" id="5739852at2"/>
<dbReference type="InterPro" id="IPR007470">
    <property type="entry name" value="HemX"/>
</dbReference>
<feature type="transmembrane region" description="Helical" evidence="2">
    <location>
        <begin position="39"/>
        <end position="62"/>
    </location>
</feature>
<evidence type="ECO:0000256" key="1">
    <source>
        <dbReference type="SAM" id="Coils"/>
    </source>
</evidence>
<keyword evidence="1" id="KW-0175">Coiled coil</keyword>
<evidence type="ECO:0000313" key="3">
    <source>
        <dbReference type="EMBL" id="RVU42018.1"/>
    </source>
</evidence>
<dbReference type="PANTHER" id="PTHR38043">
    <property type="entry name" value="PROTEIN HEMX"/>
    <property type="match status" value="1"/>
</dbReference>
<keyword evidence="2" id="KW-0472">Membrane</keyword>
<keyword evidence="4" id="KW-1185">Reference proteome</keyword>
<dbReference type="EMBL" id="SACS01000001">
    <property type="protein sequence ID" value="RVU42018.1"/>
    <property type="molecule type" value="Genomic_DNA"/>
</dbReference>
<dbReference type="Pfam" id="PF04375">
    <property type="entry name" value="HemX"/>
    <property type="match status" value="1"/>
</dbReference>
<keyword evidence="2" id="KW-1133">Transmembrane helix</keyword>
<dbReference type="Proteomes" id="UP000283077">
    <property type="component" value="Unassembled WGS sequence"/>
</dbReference>
<proteinExistence type="predicted"/>
<feature type="coiled-coil region" evidence="1">
    <location>
        <begin position="110"/>
        <end position="137"/>
    </location>
</feature>
<dbReference type="PANTHER" id="PTHR38043:SF1">
    <property type="entry name" value="PROTEIN HEMX"/>
    <property type="match status" value="1"/>
</dbReference>
<evidence type="ECO:0000256" key="2">
    <source>
        <dbReference type="SAM" id="Phobius"/>
    </source>
</evidence>
<protein>
    <recommendedName>
        <fullName evidence="5">Heme biosynthesis operon protein HemX</fullName>
    </recommendedName>
</protein>
<evidence type="ECO:0000313" key="4">
    <source>
        <dbReference type="Proteomes" id="UP000283077"/>
    </source>
</evidence>
<keyword evidence="2" id="KW-0812">Transmembrane</keyword>
<evidence type="ECO:0008006" key="5">
    <source>
        <dbReference type="Google" id="ProtNLM"/>
    </source>
</evidence>
<organism evidence="3 4">
    <name type="scientific">Rheinheimera riviphila</name>
    <dbReference type="NCBI Taxonomy" id="1834037"/>
    <lineage>
        <taxon>Bacteria</taxon>
        <taxon>Pseudomonadati</taxon>
        <taxon>Pseudomonadota</taxon>
        <taxon>Gammaproteobacteria</taxon>
        <taxon>Chromatiales</taxon>
        <taxon>Chromatiaceae</taxon>
        <taxon>Rheinheimera</taxon>
    </lineage>
</organism>
<dbReference type="RefSeq" id="WP_127697395.1">
    <property type="nucleotide sequence ID" value="NZ_SACS01000001.1"/>
</dbReference>
<name>A0A437R5F7_9GAMM</name>